<protein>
    <submittedName>
        <fullName evidence="1">Uncharacterized protein</fullName>
    </submittedName>
</protein>
<accession>A0A699U1V7</accession>
<evidence type="ECO:0000313" key="1">
    <source>
        <dbReference type="EMBL" id="GFD16023.1"/>
    </source>
</evidence>
<organism evidence="1">
    <name type="scientific">Tanacetum cinerariifolium</name>
    <name type="common">Dalmatian daisy</name>
    <name type="synonym">Chrysanthemum cinerariifolium</name>
    <dbReference type="NCBI Taxonomy" id="118510"/>
    <lineage>
        <taxon>Eukaryota</taxon>
        <taxon>Viridiplantae</taxon>
        <taxon>Streptophyta</taxon>
        <taxon>Embryophyta</taxon>
        <taxon>Tracheophyta</taxon>
        <taxon>Spermatophyta</taxon>
        <taxon>Magnoliopsida</taxon>
        <taxon>eudicotyledons</taxon>
        <taxon>Gunneridae</taxon>
        <taxon>Pentapetalae</taxon>
        <taxon>asterids</taxon>
        <taxon>campanulids</taxon>
        <taxon>Asterales</taxon>
        <taxon>Asteraceae</taxon>
        <taxon>Asteroideae</taxon>
        <taxon>Anthemideae</taxon>
        <taxon>Anthemidinae</taxon>
        <taxon>Tanacetum</taxon>
    </lineage>
</organism>
<reference evidence="1" key="1">
    <citation type="journal article" date="2019" name="Sci. Rep.">
        <title>Draft genome of Tanacetum cinerariifolium, the natural source of mosquito coil.</title>
        <authorList>
            <person name="Yamashiro T."/>
            <person name="Shiraishi A."/>
            <person name="Satake H."/>
            <person name="Nakayama K."/>
        </authorList>
    </citation>
    <scope>NUCLEOTIDE SEQUENCE</scope>
</reference>
<proteinExistence type="predicted"/>
<feature type="non-terminal residue" evidence="1">
    <location>
        <position position="1"/>
    </location>
</feature>
<sequence length="89" mass="10219">VDGQEAWDAELNLADSTKYVTEKVLENMGFVHVSLSDYGRKMVNDVIVEIHGVKIKDDFVILDYVNEEEPSILFGRDFWQQLKAKLISD</sequence>
<gene>
    <name evidence="1" type="ORF">Tci_887992</name>
</gene>
<comment type="caution">
    <text evidence="1">The sequence shown here is derived from an EMBL/GenBank/DDBJ whole genome shotgun (WGS) entry which is preliminary data.</text>
</comment>
<dbReference type="AlphaFoldDB" id="A0A699U1V7"/>
<dbReference type="EMBL" id="BKCJ011290526">
    <property type="protein sequence ID" value="GFD16023.1"/>
    <property type="molecule type" value="Genomic_DNA"/>
</dbReference>
<name>A0A699U1V7_TANCI</name>